<evidence type="ECO:0000313" key="9">
    <source>
        <dbReference type="Proteomes" id="UP001162029"/>
    </source>
</evidence>
<keyword evidence="5" id="KW-0539">Nucleus</keyword>
<evidence type="ECO:0000256" key="3">
    <source>
        <dbReference type="ARBA" id="ARBA00022771"/>
    </source>
</evidence>
<protein>
    <recommendedName>
        <fullName evidence="7">HAT C-terminal dimerisation domain-containing protein</fullName>
    </recommendedName>
</protein>
<organism evidence="8 9">
    <name type="scientific">Peronospora destructor</name>
    <dbReference type="NCBI Taxonomy" id="86335"/>
    <lineage>
        <taxon>Eukaryota</taxon>
        <taxon>Sar</taxon>
        <taxon>Stramenopiles</taxon>
        <taxon>Oomycota</taxon>
        <taxon>Peronosporomycetes</taxon>
        <taxon>Peronosporales</taxon>
        <taxon>Peronosporaceae</taxon>
        <taxon>Peronospora</taxon>
    </lineage>
</organism>
<dbReference type="AlphaFoldDB" id="A0AAV0UQC4"/>
<sequence length="711" mass="80432">MDTNSTFPPPPRNAPQRPRGRPPSRSWAFFTTIVEPQKQSSAVCRHCNQLVYHRQKWGQARTHLMKCPQFLRLMETIPANEVPEWYLAETCRRQHGLNRNKAMALTSIPVFQNPSSTQTVSAFKTTMGNKNHLALENRNHLAINNGSSINLAEVAKKVAMHLFTTVSMEKLIKEKMEFPFLVQAVQACNRDFVLPNKEKIMTELLDRCFESVKERVDGFFKTGLVPVTLSLEAVATSSSKKDWVVRYMASLASSEKYPMYLESVNVPCREEKRVDVEWSVRDVTRMIEKLSCPVAGCVMPCSSLESQRTRELLEKQFPAMYFYGCMRDALWSLVQDIFTKGDATDRECSISVSFIQDLQQFALECKDLEFFLPSQAKRINAGETIGSSINVMHVTVRRRLSIKEAFIAILQAEYFLDADNVLNQLFLPSGSNETSPDELRSEIAHLQSQLVEILRNPQFEKKLRKFLEVLRPVYRLLELLGDGTDATSLLFSEVHFSFSRLAQQFASSTLLQPEEKETLQQLVRQHQENVLGSAHVLANLLDPVLLGEDLPVDTMENAEPKLMSSLRVDGASLSDTDKEALCAQYMDFKKFALNQKTNKAKTRDFCTLKERKKSPLQFWFADGAKWPVLQAIACRIFIMPVCAASSARVISEAGVALHPVCQQTNFRAIDKLVYLRVNTYQLNSAEVAGSSLVTEAQKSHIANDITASMVV</sequence>
<keyword evidence="3" id="KW-0863">Zinc-finger</keyword>
<keyword evidence="9" id="KW-1185">Reference proteome</keyword>
<dbReference type="PANTHER" id="PTHR46481">
    <property type="entry name" value="ZINC FINGER BED DOMAIN-CONTAINING PROTEIN 4"/>
    <property type="match status" value="1"/>
</dbReference>
<evidence type="ECO:0000313" key="8">
    <source>
        <dbReference type="EMBL" id="CAI5738508.1"/>
    </source>
</evidence>
<dbReference type="InterPro" id="IPR052035">
    <property type="entry name" value="ZnF_BED_domain_contain"/>
</dbReference>
<dbReference type="GO" id="GO:0005634">
    <property type="term" value="C:nucleus"/>
    <property type="evidence" value="ECO:0007669"/>
    <property type="project" value="UniProtKB-SubCell"/>
</dbReference>
<accession>A0AAV0UQC4</accession>
<dbReference type="PANTHER" id="PTHR46481:SF10">
    <property type="entry name" value="ZINC FINGER BED DOMAIN-CONTAINING PROTEIN 39"/>
    <property type="match status" value="1"/>
</dbReference>
<comment type="subcellular location">
    <subcellularLocation>
        <location evidence="1">Nucleus</location>
    </subcellularLocation>
</comment>
<feature type="domain" description="HAT C-terminal dimerisation" evidence="7">
    <location>
        <begin position="611"/>
        <end position="654"/>
    </location>
</feature>
<evidence type="ECO:0000256" key="2">
    <source>
        <dbReference type="ARBA" id="ARBA00022723"/>
    </source>
</evidence>
<dbReference type="SUPFAM" id="SSF53098">
    <property type="entry name" value="Ribonuclease H-like"/>
    <property type="match status" value="1"/>
</dbReference>
<evidence type="ECO:0000256" key="1">
    <source>
        <dbReference type="ARBA" id="ARBA00004123"/>
    </source>
</evidence>
<evidence type="ECO:0000256" key="5">
    <source>
        <dbReference type="ARBA" id="ARBA00023242"/>
    </source>
</evidence>
<keyword evidence="4" id="KW-0862">Zinc</keyword>
<name>A0AAV0UQC4_9STRA</name>
<evidence type="ECO:0000256" key="4">
    <source>
        <dbReference type="ARBA" id="ARBA00022833"/>
    </source>
</evidence>
<proteinExistence type="predicted"/>
<dbReference type="InterPro" id="IPR012337">
    <property type="entry name" value="RNaseH-like_sf"/>
</dbReference>
<reference evidence="8" key="1">
    <citation type="submission" date="2022-12" db="EMBL/GenBank/DDBJ databases">
        <authorList>
            <person name="Webb A."/>
        </authorList>
    </citation>
    <scope>NUCLEOTIDE SEQUENCE</scope>
    <source>
        <strain evidence="8">Pd1</strain>
    </source>
</reference>
<dbReference type="GO" id="GO:0008270">
    <property type="term" value="F:zinc ion binding"/>
    <property type="evidence" value="ECO:0007669"/>
    <property type="project" value="UniProtKB-KW"/>
</dbReference>
<dbReference type="GO" id="GO:0046983">
    <property type="term" value="F:protein dimerization activity"/>
    <property type="evidence" value="ECO:0007669"/>
    <property type="project" value="InterPro"/>
</dbReference>
<dbReference type="Pfam" id="PF05699">
    <property type="entry name" value="Dimer_Tnp_hAT"/>
    <property type="match status" value="1"/>
</dbReference>
<comment type="caution">
    <text evidence="8">The sequence shown here is derived from an EMBL/GenBank/DDBJ whole genome shotgun (WGS) entry which is preliminary data.</text>
</comment>
<gene>
    <name evidence="8" type="ORF">PDE001_LOCUS6929</name>
</gene>
<evidence type="ECO:0000259" key="7">
    <source>
        <dbReference type="Pfam" id="PF05699"/>
    </source>
</evidence>
<dbReference type="Proteomes" id="UP001162029">
    <property type="component" value="Unassembled WGS sequence"/>
</dbReference>
<evidence type="ECO:0000256" key="6">
    <source>
        <dbReference type="SAM" id="MobiDB-lite"/>
    </source>
</evidence>
<keyword evidence="2" id="KW-0479">Metal-binding</keyword>
<dbReference type="EMBL" id="CANTFM010001339">
    <property type="protein sequence ID" value="CAI5738508.1"/>
    <property type="molecule type" value="Genomic_DNA"/>
</dbReference>
<feature type="region of interest" description="Disordered" evidence="6">
    <location>
        <begin position="1"/>
        <end position="24"/>
    </location>
</feature>
<dbReference type="InterPro" id="IPR008906">
    <property type="entry name" value="HATC_C_dom"/>
</dbReference>